<organism evidence="3 4">
    <name type="scientific">Coptis chinensis</name>
    <dbReference type="NCBI Taxonomy" id="261450"/>
    <lineage>
        <taxon>Eukaryota</taxon>
        <taxon>Viridiplantae</taxon>
        <taxon>Streptophyta</taxon>
        <taxon>Embryophyta</taxon>
        <taxon>Tracheophyta</taxon>
        <taxon>Spermatophyta</taxon>
        <taxon>Magnoliopsida</taxon>
        <taxon>Ranunculales</taxon>
        <taxon>Ranunculaceae</taxon>
        <taxon>Coptidoideae</taxon>
        <taxon>Coptis</taxon>
    </lineage>
</organism>
<keyword evidence="4" id="KW-1185">Reference proteome</keyword>
<evidence type="ECO:0000313" key="3">
    <source>
        <dbReference type="EMBL" id="KAF9604407.1"/>
    </source>
</evidence>
<dbReference type="AlphaFoldDB" id="A0A835HUD7"/>
<dbReference type="InterPro" id="IPR058943">
    <property type="entry name" value="GT-1/4_C"/>
</dbReference>
<protein>
    <recommendedName>
        <fullName evidence="2">GT-1/4-like C-terminal domain-containing protein</fullName>
    </recommendedName>
</protein>
<accession>A0A835HUD7</accession>
<gene>
    <name evidence="3" type="ORF">IFM89_006416</name>
</gene>
<feature type="non-terminal residue" evidence="3">
    <location>
        <position position="225"/>
    </location>
</feature>
<dbReference type="Proteomes" id="UP000631114">
    <property type="component" value="Unassembled WGS sequence"/>
</dbReference>
<feature type="signal peptide" evidence="1">
    <location>
        <begin position="1"/>
        <end position="17"/>
    </location>
</feature>
<feature type="domain" description="GT-1/4-like C-terminal" evidence="2">
    <location>
        <begin position="89"/>
        <end position="148"/>
    </location>
</feature>
<dbReference type="EMBL" id="JADFTS010000005">
    <property type="protein sequence ID" value="KAF9604407.1"/>
    <property type="molecule type" value="Genomic_DNA"/>
</dbReference>
<reference evidence="3 4" key="1">
    <citation type="submission" date="2020-10" db="EMBL/GenBank/DDBJ databases">
        <title>The Coptis chinensis genome and diversification of protoberbering-type alkaloids.</title>
        <authorList>
            <person name="Wang B."/>
            <person name="Shu S."/>
            <person name="Song C."/>
            <person name="Liu Y."/>
        </authorList>
    </citation>
    <scope>NUCLEOTIDE SEQUENCE [LARGE SCALE GENOMIC DNA]</scope>
    <source>
        <strain evidence="3">HL-2020</strain>
        <tissue evidence="3">Leaf</tissue>
    </source>
</reference>
<comment type="caution">
    <text evidence="3">The sequence shown here is derived from an EMBL/GenBank/DDBJ whole genome shotgun (WGS) entry which is preliminary data.</text>
</comment>
<evidence type="ECO:0000313" key="4">
    <source>
        <dbReference type="Proteomes" id="UP000631114"/>
    </source>
</evidence>
<proteinExistence type="predicted"/>
<sequence>ILLSVFHLCITFVTAVGRPTINLERRIHNDGHSLAVATADVVAANALSPWNWRSTSGNGKSTVNLTRKSVMQSCVVALLGGERHSYGGRVITVKWGDFTRRIGIDGTADAIKEAIKSAFGLRTRRAFWLEDEDEVVRSLDRDMPLGPYMLHLDEGMTIKVCIFDDSDRMPFQTEEKTLYTEDDFRDFLAHRGWTGLREMNDFRSVDSLNDLRPGAIYQGVRLLGE</sequence>
<dbReference type="OrthoDB" id="691673at2759"/>
<feature type="chain" id="PRO_5032854579" description="GT-1/4-like C-terminal domain-containing protein" evidence="1">
    <location>
        <begin position="18"/>
        <end position="225"/>
    </location>
</feature>
<name>A0A835HUD7_9MAGN</name>
<feature type="domain" description="GT-1/4-like C-terminal" evidence="2">
    <location>
        <begin position="154"/>
        <end position="219"/>
    </location>
</feature>
<evidence type="ECO:0000259" key="2">
    <source>
        <dbReference type="Pfam" id="PF26214"/>
    </source>
</evidence>
<evidence type="ECO:0000256" key="1">
    <source>
        <dbReference type="SAM" id="SignalP"/>
    </source>
</evidence>
<dbReference type="Pfam" id="PF26214">
    <property type="entry name" value="Ubiquitin_GT-1"/>
    <property type="match status" value="2"/>
</dbReference>
<keyword evidence="1" id="KW-0732">Signal</keyword>